<name>A0A812LL31_9DINO</name>
<feature type="domain" description="Protein kinase" evidence="2">
    <location>
        <begin position="62"/>
        <end position="462"/>
    </location>
</feature>
<dbReference type="InterPro" id="IPR000719">
    <property type="entry name" value="Prot_kinase_dom"/>
</dbReference>
<proteinExistence type="predicted"/>
<dbReference type="Gene3D" id="1.10.510.10">
    <property type="entry name" value="Transferase(Phosphotransferase) domain 1"/>
    <property type="match status" value="1"/>
</dbReference>
<evidence type="ECO:0000313" key="3">
    <source>
        <dbReference type="EMBL" id="CAE7246054.1"/>
    </source>
</evidence>
<feature type="compositionally biased region" description="Basic and acidic residues" evidence="1">
    <location>
        <begin position="698"/>
        <end position="708"/>
    </location>
</feature>
<dbReference type="PROSITE" id="PS50011">
    <property type="entry name" value="PROTEIN_KINASE_DOM"/>
    <property type="match status" value="1"/>
</dbReference>
<dbReference type="Proteomes" id="UP000604046">
    <property type="component" value="Unassembled WGS sequence"/>
</dbReference>
<gene>
    <name evidence="3" type="primary">CAMK2D</name>
    <name evidence="3" type="ORF">SNAT2548_LOCUS11658</name>
</gene>
<keyword evidence="4" id="KW-1185">Reference proteome</keyword>
<evidence type="ECO:0000313" key="4">
    <source>
        <dbReference type="Proteomes" id="UP000604046"/>
    </source>
</evidence>
<dbReference type="InterPro" id="IPR018247">
    <property type="entry name" value="EF_Hand_1_Ca_BS"/>
</dbReference>
<dbReference type="GO" id="GO:0004672">
    <property type="term" value="F:protein kinase activity"/>
    <property type="evidence" value="ECO:0007669"/>
    <property type="project" value="InterPro"/>
</dbReference>
<reference evidence="3" key="1">
    <citation type="submission" date="2021-02" db="EMBL/GenBank/DDBJ databases">
        <authorList>
            <person name="Dougan E. K."/>
            <person name="Rhodes N."/>
            <person name="Thang M."/>
            <person name="Chan C."/>
        </authorList>
    </citation>
    <scope>NUCLEOTIDE SEQUENCE</scope>
</reference>
<dbReference type="PROSITE" id="PS00108">
    <property type="entry name" value="PROTEIN_KINASE_ST"/>
    <property type="match status" value="1"/>
</dbReference>
<dbReference type="InterPro" id="IPR011009">
    <property type="entry name" value="Kinase-like_dom_sf"/>
</dbReference>
<comment type="caution">
    <text evidence="3">The sequence shown here is derived from an EMBL/GenBank/DDBJ whole genome shotgun (WGS) entry which is preliminary data.</text>
</comment>
<dbReference type="GO" id="GO:0005524">
    <property type="term" value="F:ATP binding"/>
    <property type="evidence" value="ECO:0007669"/>
    <property type="project" value="InterPro"/>
</dbReference>
<dbReference type="PROSITE" id="PS00018">
    <property type="entry name" value="EF_HAND_1"/>
    <property type="match status" value="1"/>
</dbReference>
<feature type="region of interest" description="Disordered" evidence="1">
    <location>
        <begin position="681"/>
        <end position="718"/>
    </location>
</feature>
<dbReference type="SMART" id="SM00220">
    <property type="entry name" value="S_TKc"/>
    <property type="match status" value="1"/>
</dbReference>
<feature type="compositionally biased region" description="Acidic residues" evidence="1">
    <location>
        <begin position="681"/>
        <end position="697"/>
    </location>
</feature>
<evidence type="ECO:0000259" key="2">
    <source>
        <dbReference type="PROSITE" id="PS50011"/>
    </source>
</evidence>
<dbReference type="InterPro" id="IPR008271">
    <property type="entry name" value="Ser/Thr_kinase_AS"/>
</dbReference>
<accession>A0A812LL31</accession>
<protein>
    <submittedName>
        <fullName evidence="3">CAMK2D protein</fullName>
    </submittedName>
</protein>
<dbReference type="OrthoDB" id="447029at2759"/>
<dbReference type="EMBL" id="CAJNDS010001068">
    <property type="protein sequence ID" value="CAE7246054.1"/>
    <property type="molecule type" value="Genomic_DNA"/>
</dbReference>
<organism evidence="3 4">
    <name type="scientific">Symbiodinium natans</name>
    <dbReference type="NCBI Taxonomy" id="878477"/>
    <lineage>
        <taxon>Eukaryota</taxon>
        <taxon>Sar</taxon>
        <taxon>Alveolata</taxon>
        <taxon>Dinophyceae</taxon>
        <taxon>Suessiales</taxon>
        <taxon>Symbiodiniaceae</taxon>
        <taxon>Symbiodinium</taxon>
    </lineage>
</organism>
<sequence length="744" mass="82802">MDPMLKGVELARSSHFAFVFGQRKKRTRGSLSQPQGCEEGRKRKRLTTRKARTRFDRAVRSAEAKRSALVGSWRGLGRKRKKSEIEPIFWEPEHEALGMKLFEFNFKKWLQERRLASCLQRDASLDPPREEGAPCRPFIYFRYTAPDRPDTAQISPGSFWVKAYHGTWFYGLRSILQHGVLLESVSEDQGHEFWKPGLYLTPWLKTANWYARAQNVFNDQVFHRAIVEVLYDPSKKKIYRERGGGQIVVTSDAVAITGLIIQPNSPPLKGEERSERLFLALAHLASCGVEHQDVKPENMMLYDVHVAAFQAELKLGDFGWAAVAPPPGAEEGKVAKPPPTGAGSLWYAPPELNPPVEGIDPEFPALDDHGEPIRGLSDMWSAGVVLYLLLVGHNPFNQALKQPSQELQDQEVLRLVALGNYNRRTERWLQLHPDARDLITKLLRVQPAQRCSATDALQTAFITRRAVMGRVAGYGGNSSAISACMESEPSVFFRGSVAPWAGRERRWARLDGFQRLAWLAMARALSEPELDRSVVQGAMEGMEHERQRRSSEPREAGYLWQLARELGTAPVFQWLQERSAWPDALRLAFAFLDVDGDGALGPRDLVAHCTGPPRRRESLEPAAAMAKAAVPQTAELVRTWIQRWEPKDRSTDTPAAITQAGLREALLASCRGDDSLYGVLDDNEDDGAVGGDTEMEGEERAVRGRGPEEALGIWGDSGGTGAGSGIALSFARDHRVPPLAVGGI</sequence>
<evidence type="ECO:0000256" key="1">
    <source>
        <dbReference type="SAM" id="MobiDB-lite"/>
    </source>
</evidence>
<dbReference type="Pfam" id="PF00069">
    <property type="entry name" value="Pkinase"/>
    <property type="match status" value="1"/>
</dbReference>
<dbReference type="AlphaFoldDB" id="A0A812LL31"/>
<dbReference type="SUPFAM" id="SSF56112">
    <property type="entry name" value="Protein kinase-like (PK-like)"/>
    <property type="match status" value="1"/>
</dbReference>
<dbReference type="PANTHER" id="PTHR24347">
    <property type="entry name" value="SERINE/THREONINE-PROTEIN KINASE"/>
    <property type="match status" value="1"/>
</dbReference>